<name>A0A2G9R5R9_AQUCT</name>
<organism evidence="2 3">
    <name type="scientific">Aquarana catesbeiana</name>
    <name type="common">American bullfrog</name>
    <name type="synonym">Rana catesbeiana</name>
    <dbReference type="NCBI Taxonomy" id="8400"/>
    <lineage>
        <taxon>Eukaryota</taxon>
        <taxon>Metazoa</taxon>
        <taxon>Chordata</taxon>
        <taxon>Craniata</taxon>
        <taxon>Vertebrata</taxon>
        <taxon>Euteleostomi</taxon>
        <taxon>Amphibia</taxon>
        <taxon>Batrachia</taxon>
        <taxon>Anura</taxon>
        <taxon>Neobatrachia</taxon>
        <taxon>Ranoidea</taxon>
        <taxon>Ranidae</taxon>
        <taxon>Aquarana</taxon>
    </lineage>
</organism>
<dbReference type="Proteomes" id="UP000228934">
    <property type="component" value="Unassembled WGS sequence"/>
</dbReference>
<feature type="domain" description="Protein-arginine deiminase C-terminal" evidence="1">
    <location>
        <begin position="1"/>
        <end position="106"/>
    </location>
</feature>
<dbReference type="InterPro" id="IPR013530">
    <property type="entry name" value="PAD_C"/>
</dbReference>
<dbReference type="OrthoDB" id="5102063at2759"/>
<dbReference type="InterPro" id="IPR004303">
    <property type="entry name" value="PAD"/>
</dbReference>
<proteinExistence type="predicted"/>
<dbReference type="EMBL" id="KV960309">
    <property type="protein sequence ID" value="PIO23192.1"/>
    <property type="molecule type" value="Genomic_DNA"/>
</dbReference>
<dbReference type="AlphaFoldDB" id="A0A2G9R5R9"/>
<dbReference type="GO" id="GO:0005634">
    <property type="term" value="C:nucleus"/>
    <property type="evidence" value="ECO:0007669"/>
    <property type="project" value="TreeGrafter"/>
</dbReference>
<dbReference type="SUPFAM" id="SSF55909">
    <property type="entry name" value="Pentein"/>
    <property type="match status" value="1"/>
</dbReference>
<sequence length="165" mass="18399">MQDEMEFGYTEAPHKRFPVVLDSPRDRGLKDFPQKKVLGPDFGYVTRKANPDEIGSLDAFGNLEVSPPVTVNGKCYPLGRILYGGSLTDPALQMNKTVTDFLKGQQGFRLVLASPRVCLDLFREKQKEGFGDAVMFEGGLTSLWCGGQWRLVLKNFGGCKQTEKF</sequence>
<dbReference type="Gene3D" id="3.75.10.10">
    <property type="entry name" value="L-arginine/glycine Amidinotransferase, Chain A"/>
    <property type="match status" value="2"/>
</dbReference>
<feature type="non-terminal residue" evidence="2">
    <location>
        <position position="165"/>
    </location>
</feature>
<evidence type="ECO:0000313" key="2">
    <source>
        <dbReference type="EMBL" id="PIO23192.1"/>
    </source>
</evidence>
<dbReference type="GO" id="GO:0005737">
    <property type="term" value="C:cytoplasm"/>
    <property type="evidence" value="ECO:0007669"/>
    <property type="project" value="InterPro"/>
</dbReference>
<keyword evidence="3" id="KW-1185">Reference proteome</keyword>
<gene>
    <name evidence="2" type="ORF">AB205_0038940</name>
</gene>
<protein>
    <recommendedName>
        <fullName evidence="1">Protein-arginine deiminase C-terminal domain-containing protein</fullName>
    </recommendedName>
</protein>
<dbReference type="PANTHER" id="PTHR10837">
    <property type="entry name" value="PEPTIDYLARGININE DEIMINASE"/>
    <property type="match status" value="1"/>
</dbReference>
<reference evidence="3" key="1">
    <citation type="journal article" date="2017" name="Nat. Commun.">
        <title>The North American bullfrog draft genome provides insight into hormonal regulation of long noncoding RNA.</title>
        <authorList>
            <person name="Hammond S.A."/>
            <person name="Warren R.L."/>
            <person name="Vandervalk B.P."/>
            <person name="Kucuk E."/>
            <person name="Khan H."/>
            <person name="Gibb E.A."/>
            <person name="Pandoh P."/>
            <person name="Kirk H."/>
            <person name="Zhao Y."/>
            <person name="Jones M."/>
            <person name="Mungall A.J."/>
            <person name="Coope R."/>
            <person name="Pleasance S."/>
            <person name="Moore R.A."/>
            <person name="Holt R.A."/>
            <person name="Round J.M."/>
            <person name="Ohora S."/>
            <person name="Walle B.V."/>
            <person name="Veldhoen N."/>
            <person name="Helbing C.C."/>
            <person name="Birol I."/>
        </authorList>
    </citation>
    <scope>NUCLEOTIDE SEQUENCE [LARGE SCALE GENOMIC DNA]</scope>
</reference>
<dbReference type="GO" id="GO:0004668">
    <property type="term" value="F:protein-arginine deiminase activity"/>
    <property type="evidence" value="ECO:0007669"/>
    <property type="project" value="InterPro"/>
</dbReference>
<accession>A0A2G9R5R9</accession>
<dbReference type="PANTHER" id="PTHR10837:SF8">
    <property type="entry name" value="PROTEIN-ARGININE DEIMINASE"/>
    <property type="match status" value="1"/>
</dbReference>
<dbReference type="GO" id="GO:0005509">
    <property type="term" value="F:calcium ion binding"/>
    <property type="evidence" value="ECO:0007669"/>
    <property type="project" value="InterPro"/>
</dbReference>
<evidence type="ECO:0000313" key="3">
    <source>
        <dbReference type="Proteomes" id="UP000228934"/>
    </source>
</evidence>
<dbReference type="Pfam" id="PF03068">
    <property type="entry name" value="PAD"/>
    <property type="match status" value="1"/>
</dbReference>
<evidence type="ECO:0000259" key="1">
    <source>
        <dbReference type="Pfam" id="PF03068"/>
    </source>
</evidence>